<sequence length="84" mass="9298">MEGKMCILSPIVPKSLNLLTLCSKKMAGKMIQMEAIRMMLLEEIGGKLLTVSKPRTLSDVLYPSPAFRPSPKLFSSIQGYRAVI</sequence>
<dbReference type="EMBL" id="JAATIP010000037">
    <property type="protein sequence ID" value="KAF4387940.1"/>
    <property type="molecule type" value="Genomic_DNA"/>
</dbReference>
<gene>
    <name evidence="1" type="ORF">F8388_005557</name>
</gene>
<organism evidence="1 2">
    <name type="scientific">Cannabis sativa</name>
    <name type="common">Hemp</name>
    <name type="synonym">Marijuana</name>
    <dbReference type="NCBI Taxonomy" id="3483"/>
    <lineage>
        <taxon>Eukaryota</taxon>
        <taxon>Viridiplantae</taxon>
        <taxon>Streptophyta</taxon>
        <taxon>Embryophyta</taxon>
        <taxon>Tracheophyta</taxon>
        <taxon>Spermatophyta</taxon>
        <taxon>Magnoliopsida</taxon>
        <taxon>eudicotyledons</taxon>
        <taxon>Gunneridae</taxon>
        <taxon>Pentapetalae</taxon>
        <taxon>rosids</taxon>
        <taxon>fabids</taxon>
        <taxon>Rosales</taxon>
        <taxon>Cannabaceae</taxon>
        <taxon>Cannabis</taxon>
    </lineage>
</organism>
<dbReference type="AlphaFoldDB" id="A0A7J6H014"/>
<evidence type="ECO:0000313" key="2">
    <source>
        <dbReference type="Proteomes" id="UP000525078"/>
    </source>
</evidence>
<name>A0A7J6H014_CANSA</name>
<proteinExistence type="predicted"/>
<accession>A0A7J6H014</accession>
<evidence type="ECO:0000313" key="1">
    <source>
        <dbReference type="EMBL" id="KAF4387940.1"/>
    </source>
</evidence>
<comment type="caution">
    <text evidence="1">The sequence shown here is derived from an EMBL/GenBank/DDBJ whole genome shotgun (WGS) entry which is preliminary data.</text>
</comment>
<protein>
    <submittedName>
        <fullName evidence="1">Uncharacterized protein</fullName>
    </submittedName>
</protein>
<reference evidence="1 2" key="1">
    <citation type="journal article" date="2020" name="bioRxiv">
        <title>Sequence and annotation of 42 cannabis genomes reveals extensive copy number variation in cannabinoid synthesis and pathogen resistance genes.</title>
        <authorList>
            <person name="Mckernan K.J."/>
            <person name="Helbert Y."/>
            <person name="Kane L.T."/>
            <person name="Ebling H."/>
            <person name="Zhang L."/>
            <person name="Liu B."/>
            <person name="Eaton Z."/>
            <person name="Mclaughlin S."/>
            <person name="Kingan S."/>
            <person name="Baybayan P."/>
            <person name="Concepcion G."/>
            <person name="Jordan M."/>
            <person name="Riva A."/>
            <person name="Barbazuk W."/>
            <person name="Harkins T."/>
        </authorList>
    </citation>
    <scope>NUCLEOTIDE SEQUENCE [LARGE SCALE GENOMIC DNA]</scope>
    <source>
        <strain evidence="2">cv. Jamaican Lion 4</strain>
        <tissue evidence="1">Leaf</tissue>
    </source>
</reference>
<dbReference type="Proteomes" id="UP000525078">
    <property type="component" value="Unassembled WGS sequence"/>
</dbReference>